<proteinExistence type="predicted"/>
<comment type="caution">
    <text evidence="2">The sequence shown here is derived from an EMBL/GenBank/DDBJ whole genome shotgun (WGS) entry which is preliminary data.</text>
</comment>
<dbReference type="EMBL" id="BJUM01000001">
    <property type="protein sequence ID" value="GEK53162.1"/>
    <property type="molecule type" value="Genomic_DNA"/>
</dbReference>
<dbReference type="AlphaFoldDB" id="A0A510XQ51"/>
<evidence type="ECO:0000313" key="3">
    <source>
        <dbReference type="Proteomes" id="UP000321419"/>
    </source>
</evidence>
<dbReference type="GO" id="GO:0016787">
    <property type="term" value="F:hydrolase activity"/>
    <property type="evidence" value="ECO:0007669"/>
    <property type="project" value="UniProtKB-KW"/>
</dbReference>
<organism evidence="2 3">
    <name type="scientific">Pseudoalteromonas espejiana</name>
    <dbReference type="NCBI Taxonomy" id="28107"/>
    <lineage>
        <taxon>Bacteria</taxon>
        <taxon>Pseudomonadati</taxon>
        <taxon>Pseudomonadota</taxon>
        <taxon>Gammaproteobacteria</taxon>
        <taxon>Alteromonadales</taxon>
        <taxon>Pseudoalteromonadaceae</taxon>
        <taxon>Pseudoalteromonas</taxon>
    </lineage>
</organism>
<dbReference type="InterPro" id="IPR001279">
    <property type="entry name" value="Metallo-B-lactamas"/>
</dbReference>
<feature type="domain" description="Metallo-beta-lactamase" evidence="1">
    <location>
        <begin position="14"/>
        <end position="206"/>
    </location>
</feature>
<dbReference type="CDD" id="cd07715">
    <property type="entry name" value="TaR3-like_MBL-fold"/>
    <property type="match status" value="1"/>
</dbReference>
<dbReference type="Pfam" id="PF12706">
    <property type="entry name" value="Lactamase_B_2"/>
    <property type="match status" value="1"/>
</dbReference>
<dbReference type="SUPFAM" id="SSF56281">
    <property type="entry name" value="Metallo-hydrolase/oxidoreductase"/>
    <property type="match status" value="1"/>
</dbReference>
<dbReference type="Proteomes" id="UP000321419">
    <property type="component" value="Unassembled WGS sequence"/>
</dbReference>
<dbReference type="PANTHER" id="PTHR42663:SF4">
    <property type="entry name" value="SLL1036 PROTEIN"/>
    <property type="match status" value="1"/>
</dbReference>
<accession>A0A510XQ51</accession>
<name>A0A510XQ51_9GAMM</name>
<evidence type="ECO:0000313" key="2">
    <source>
        <dbReference type="EMBL" id="GEK53162.1"/>
    </source>
</evidence>
<dbReference type="OrthoDB" id="9803916at2"/>
<gene>
    <name evidence="2" type="ORF">PES01_00070</name>
</gene>
<keyword evidence="3" id="KW-1185">Reference proteome</keyword>
<keyword evidence="2" id="KW-0378">Hydrolase</keyword>
<dbReference type="Gene3D" id="3.60.15.10">
    <property type="entry name" value="Ribonuclease Z/Hydroxyacylglutathione hydrolase-like"/>
    <property type="match status" value="1"/>
</dbReference>
<reference evidence="2 3" key="1">
    <citation type="submission" date="2019-07" db="EMBL/GenBank/DDBJ databases">
        <title>Whole genome shotgun sequence of Pseudoalteromonas espejiana NBRC 102222.</title>
        <authorList>
            <person name="Hosoyama A."/>
            <person name="Uohara A."/>
            <person name="Ohji S."/>
            <person name="Ichikawa N."/>
        </authorList>
    </citation>
    <scope>NUCLEOTIDE SEQUENCE [LARGE SCALE GENOMIC DNA]</scope>
    <source>
        <strain evidence="2 3">NBRC 102222</strain>
    </source>
</reference>
<dbReference type="PANTHER" id="PTHR42663">
    <property type="entry name" value="HYDROLASE C777.06C-RELATED-RELATED"/>
    <property type="match status" value="1"/>
</dbReference>
<dbReference type="InterPro" id="IPR036866">
    <property type="entry name" value="RibonucZ/Hydroxyglut_hydro"/>
</dbReference>
<protein>
    <submittedName>
        <fullName evidence="2">MBL fold metallo-hydrolase</fullName>
    </submittedName>
</protein>
<sequence>MPSPGKHTHLFGGNTSCVYVEQSNGDSLILDSGTGIAQLGETLLNQSSPIAILLTHNHWDHIQGFPFFKPIYQAGRDITIVVGDVDDEQSKNGILTQMSGSFFPVNYQNLPASITLNTQLALQNTFTINNFSVFTAPLNHPGGGTAYCVNADGKKIAYVTDNELDPPGSVKTTITQWAAFIKDADLLIHDAQFTNDDLPLKHGWGHSTFKQVAELAVQAQVKNLAIISHDPARTDNELLAIEAHLQASYGKHINIECAREGRTFDFAPIKD</sequence>
<dbReference type="SMART" id="SM00849">
    <property type="entry name" value="Lactamase_B"/>
    <property type="match status" value="1"/>
</dbReference>
<evidence type="ECO:0000259" key="1">
    <source>
        <dbReference type="SMART" id="SM00849"/>
    </source>
</evidence>